<protein>
    <submittedName>
        <fullName evidence="1">Uncharacterized protein</fullName>
    </submittedName>
</protein>
<accession>A0AAV7M0E4</accession>
<dbReference type="AlphaFoldDB" id="A0AAV7M0E4"/>
<sequence>MPVSALCLNLAHIGTCQLQRGPGRQAQHWARQLGAPVFWMALEPRLRQRSRARAGPAICCSGRGLQRRAIQCGSTVWQEALPPCTLLLQSARWAWATTGISSCTQGYEELVRSQEVARTGGVVEASPAGDTGHTRA</sequence>
<dbReference type="EMBL" id="JANPWB010000014">
    <property type="protein sequence ID" value="KAJ1097260.1"/>
    <property type="molecule type" value="Genomic_DNA"/>
</dbReference>
<proteinExistence type="predicted"/>
<evidence type="ECO:0000313" key="1">
    <source>
        <dbReference type="EMBL" id="KAJ1097260.1"/>
    </source>
</evidence>
<keyword evidence="2" id="KW-1185">Reference proteome</keyword>
<reference evidence="1" key="1">
    <citation type="journal article" date="2022" name="bioRxiv">
        <title>Sequencing and chromosome-scale assembly of the giantPleurodeles waltlgenome.</title>
        <authorList>
            <person name="Brown T."/>
            <person name="Elewa A."/>
            <person name="Iarovenko S."/>
            <person name="Subramanian E."/>
            <person name="Araus A.J."/>
            <person name="Petzold A."/>
            <person name="Susuki M."/>
            <person name="Suzuki K.-i.T."/>
            <person name="Hayashi T."/>
            <person name="Toyoda A."/>
            <person name="Oliveira C."/>
            <person name="Osipova E."/>
            <person name="Leigh N.D."/>
            <person name="Simon A."/>
            <person name="Yun M.H."/>
        </authorList>
    </citation>
    <scope>NUCLEOTIDE SEQUENCE</scope>
    <source>
        <strain evidence="1">20211129_DDA</strain>
        <tissue evidence="1">Liver</tissue>
    </source>
</reference>
<name>A0AAV7M0E4_PLEWA</name>
<dbReference type="Proteomes" id="UP001066276">
    <property type="component" value="Chromosome 10"/>
</dbReference>
<comment type="caution">
    <text evidence="1">The sequence shown here is derived from an EMBL/GenBank/DDBJ whole genome shotgun (WGS) entry which is preliminary data.</text>
</comment>
<gene>
    <name evidence="1" type="ORF">NDU88_002385</name>
</gene>
<evidence type="ECO:0000313" key="2">
    <source>
        <dbReference type="Proteomes" id="UP001066276"/>
    </source>
</evidence>
<organism evidence="1 2">
    <name type="scientific">Pleurodeles waltl</name>
    <name type="common">Iberian ribbed newt</name>
    <dbReference type="NCBI Taxonomy" id="8319"/>
    <lineage>
        <taxon>Eukaryota</taxon>
        <taxon>Metazoa</taxon>
        <taxon>Chordata</taxon>
        <taxon>Craniata</taxon>
        <taxon>Vertebrata</taxon>
        <taxon>Euteleostomi</taxon>
        <taxon>Amphibia</taxon>
        <taxon>Batrachia</taxon>
        <taxon>Caudata</taxon>
        <taxon>Salamandroidea</taxon>
        <taxon>Salamandridae</taxon>
        <taxon>Pleurodelinae</taxon>
        <taxon>Pleurodeles</taxon>
    </lineage>
</organism>